<dbReference type="OrthoDB" id="6728421at2759"/>
<feature type="compositionally biased region" description="Polar residues" evidence="1">
    <location>
        <begin position="11"/>
        <end position="20"/>
    </location>
</feature>
<accession>A0A1D2M3N4</accession>
<reference evidence="2 3" key="1">
    <citation type="journal article" date="2016" name="Genome Biol. Evol.">
        <title>Gene Family Evolution Reflects Adaptation to Soil Environmental Stressors in the Genome of the Collembolan Orchesella cincta.</title>
        <authorList>
            <person name="Faddeeva-Vakhrusheva A."/>
            <person name="Derks M.F."/>
            <person name="Anvar S.Y."/>
            <person name="Agamennone V."/>
            <person name="Suring W."/>
            <person name="Smit S."/>
            <person name="van Straalen N.M."/>
            <person name="Roelofs D."/>
        </authorList>
    </citation>
    <scope>NUCLEOTIDE SEQUENCE [LARGE SCALE GENOMIC DNA]</scope>
    <source>
        <tissue evidence="2">Mixed pool</tissue>
    </source>
</reference>
<name>A0A1D2M3N4_ORCCI</name>
<evidence type="ECO:0000313" key="2">
    <source>
        <dbReference type="EMBL" id="ODM87580.1"/>
    </source>
</evidence>
<organism evidence="2 3">
    <name type="scientific">Orchesella cincta</name>
    <name type="common">Springtail</name>
    <name type="synonym">Podura cincta</name>
    <dbReference type="NCBI Taxonomy" id="48709"/>
    <lineage>
        <taxon>Eukaryota</taxon>
        <taxon>Metazoa</taxon>
        <taxon>Ecdysozoa</taxon>
        <taxon>Arthropoda</taxon>
        <taxon>Hexapoda</taxon>
        <taxon>Collembola</taxon>
        <taxon>Entomobryomorpha</taxon>
        <taxon>Entomobryoidea</taxon>
        <taxon>Orchesellidae</taxon>
        <taxon>Orchesellinae</taxon>
        <taxon>Orchesella</taxon>
    </lineage>
</organism>
<evidence type="ECO:0008006" key="4">
    <source>
        <dbReference type="Google" id="ProtNLM"/>
    </source>
</evidence>
<keyword evidence="3" id="KW-1185">Reference proteome</keyword>
<proteinExistence type="predicted"/>
<dbReference type="Proteomes" id="UP000094527">
    <property type="component" value="Unassembled WGS sequence"/>
</dbReference>
<feature type="compositionally biased region" description="Acidic residues" evidence="1">
    <location>
        <begin position="30"/>
        <end position="44"/>
    </location>
</feature>
<feature type="region of interest" description="Disordered" evidence="1">
    <location>
        <begin position="1"/>
        <end position="44"/>
    </location>
</feature>
<evidence type="ECO:0000256" key="1">
    <source>
        <dbReference type="SAM" id="MobiDB-lite"/>
    </source>
</evidence>
<evidence type="ECO:0000313" key="3">
    <source>
        <dbReference type="Proteomes" id="UP000094527"/>
    </source>
</evidence>
<comment type="caution">
    <text evidence="2">The sequence shown here is derived from an EMBL/GenBank/DDBJ whole genome shotgun (WGS) entry which is preliminary data.</text>
</comment>
<dbReference type="EMBL" id="LJIJ01005023">
    <property type="protein sequence ID" value="ODM87580.1"/>
    <property type="molecule type" value="Genomic_DNA"/>
</dbReference>
<protein>
    <recommendedName>
        <fullName evidence="4">HAT C-terminal dimerisation domain-containing protein</fullName>
    </recommendedName>
</protein>
<gene>
    <name evidence="2" type="ORF">Ocin01_19102</name>
</gene>
<sequence>MGQIFVKPSRSLGSSLSTPLQKRKRRMDENDFDVSEAEPEDNLSIDDPLEVDLHSVMEKGETVSLPPHVRFYKAFNAFTVPTVEKMFRRYNTSLPSSAPVERVFSYAGMILSPKRLT</sequence>
<dbReference type="AlphaFoldDB" id="A0A1D2M3N4"/>